<organism evidence="1">
    <name type="scientific">Rhizophora mucronata</name>
    <name type="common">Asiatic mangrove</name>
    <dbReference type="NCBI Taxonomy" id="61149"/>
    <lineage>
        <taxon>Eukaryota</taxon>
        <taxon>Viridiplantae</taxon>
        <taxon>Streptophyta</taxon>
        <taxon>Embryophyta</taxon>
        <taxon>Tracheophyta</taxon>
        <taxon>Spermatophyta</taxon>
        <taxon>Magnoliopsida</taxon>
        <taxon>eudicotyledons</taxon>
        <taxon>Gunneridae</taxon>
        <taxon>Pentapetalae</taxon>
        <taxon>rosids</taxon>
        <taxon>fabids</taxon>
        <taxon>Malpighiales</taxon>
        <taxon>Rhizophoraceae</taxon>
        <taxon>Rhizophora</taxon>
    </lineage>
</organism>
<evidence type="ECO:0000313" key="1">
    <source>
        <dbReference type="EMBL" id="MBW95237.1"/>
    </source>
</evidence>
<dbReference type="AlphaFoldDB" id="A0A2P2JP30"/>
<protein>
    <submittedName>
        <fullName evidence="1">Cx9C motif-containing protein 4</fullName>
    </submittedName>
</protein>
<reference evidence="1" key="1">
    <citation type="submission" date="2018-02" db="EMBL/GenBank/DDBJ databases">
        <title>Rhizophora mucronata_Transcriptome.</title>
        <authorList>
            <person name="Meera S.P."/>
            <person name="Sreeshan A."/>
            <person name="Augustine A."/>
        </authorList>
    </citation>
    <scope>NUCLEOTIDE SEQUENCE</scope>
    <source>
        <tissue evidence="1">Leaf</tissue>
    </source>
</reference>
<sequence length="73" mass="8328">MVVRAPLLLSHHFLIEVLHVYNLQPARGLSCQYAEESPISPVNWNLQYCLCLESKRKLIGCLPLCLGIFLCCR</sequence>
<accession>A0A2P2JP30</accession>
<name>A0A2P2JP30_RHIMU</name>
<proteinExistence type="predicted"/>
<dbReference type="EMBL" id="GGEC01014754">
    <property type="protein sequence ID" value="MBW95237.1"/>
    <property type="molecule type" value="Transcribed_RNA"/>
</dbReference>